<name>A0A246B716_9FLAO</name>
<dbReference type="PANTHER" id="PTHR40590:SF1">
    <property type="entry name" value="CYTOPLASMIC PROTEIN"/>
    <property type="match status" value="1"/>
</dbReference>
<dbReference type="RefSeq" id="WP_031504808.1">
    <property type="nucleotide sequence ID" value="NZ_JASZ02000086.1"/>
</dbReference>
<dbReference type="Proteomes" id="UP000197587">
    <property type="component" value="Unassembled WGS sequence"/>
</dbReference>
<keyword evidence="2" id="KW-1185">Reference proteome</keyword>
<organism evidence="1 2">
    <name type="scientific">Kaistella haifensis DSM 19056</name>
    <dbReference type="NCBI Taxonomy" id="1450526"/>
    <lineage>
        <taxon>Bacteria</taxon>
        <taxon>Pseudomonadati</taxon>
        <taxon>Bacteroidota</taxon>
        <taxon>Flavobacteriia</taxon>
        <taxon>Flavobacteriales</taxon>
        <taxon>Weeksellaceae</taxon>
        <taxon>Chryseobacterium group</taxon>
        <taxon>Kaistella</taxon>
    </lineage>
</organism>
<reference evidence="1 2" key="1">
    <citation type="submission" date="2017-05" db="EMBL/GenBank/DDBJ databases">
        <title>Genome of Chryseobacterium haifense.</title>
        <authorList>
            <person name="Newman J.D."/>
        </authorList>
    </citation>
    <scope>NUCLEOTIDE SEQUENCE [LARGE SCALE GENOMIC DNA]</scope>
    <source>
        <strain evidence="1 2">DSM 19056</strain>
    </source>
</reference>
<evidence type="ECO:0000313" key="2">
    <source>
        <dbReference type="Proteomes" id="UP000197587"/>
    </source>
</evidence>
<dbReference type="Pfam" id="PF01963">
    <property type="entry name" value="TraB_PrgY_gumN"/>
    <property type="match status" value="1"/>
</dbReference>
<gene>
    <name evidence="1" type="ORF">AP75_13975</name>
</gene>
<dbReference type="InterPro" id="IPR002816">
    <property type="entry name" value="TraB/PrgY/GumN_fam"/>
</dbReference>
<protein>
    <submittedName>
        <fullName evidence="1">TraB/GumN family protein</fullName>
    </submittedName>
</protein>
<sequence>MKEKITIFIFIIFCNLLNAQNTILWKITNPKSEKTSYLVGTLHQYGENFVNRFPKIEKILSNSEIALFESLTIDSLATNKLINSRTINNNLEKYFNKEQVEKLKIYTENSELNLYKLTAIELKFKLQQKYTKVVCKTVEIHEKNDHFDAYLIKLSDKHKITKKGFETLEEQIKLLNKQYQDTNWKNQKKSILFYLEHITSPKPKTNDKENLCGFSEKYRNFDLDYQFTRSANLKILVTERNNNWMNELLPQLEQKNAFIAVGFMHLMYKEGIINQLREKGFIVEPEKLN</sequence>
<dbReference type="CDD" id="cd14789">
    <property type="entry name" value="Tiki"/>
    <property type="match status" value="1"/>
</dbReference>
<dbReference type="InterPro" id="IPR047111">
    <property type="entry name" value="YbaP-like"/>
</dbReference>
<evidence type="ECO:0000313" key="1">
    <source>
        <dbReference type="EMBL" id="OWK96921.1"/>
    </source>
</evidence>
<dbReference type="AlphaFoldDB" id="A0A246B716"/>
<comment type="caution">
    <text evidence="1">The sequence shown here is derived from an EMBL/GenBank/DDBJ whole genome shotgun (WGS) entry which is preliminary data.</text>
</comment>
<dbReference type="EMBL" id="JASZ02000086">
    <property type="protein sequence ID" value="OWK96921.1"/>
    <property type="molecule type" value="Genomic_DNA"/>
</dbReference>
<accession>A0A246B716</accession>
<dbReference type="PANTHER" id="PTHR40590">
    <property type="entry name" value="CYTOPLASMIC PROTEIN-RELATED"/>
    <property type="match status" value="1"/>
</dbReference>
<proteinExistence type="predicted"/>